<feature type="transmembrane region" description="Helical" evidence="3">
    <location>
        <begin position="408"/>
        <end position="430"/>
    </location>
</feature>
<dbReference type="SUPFAM" id="SSF52777">
    <property type="entry name" value="CoA-dependent acyltransferases"/>
    <property type="match status" value="1"/>
</dbReference>
<accession>A0A9P9E0N0</accession>
<dbReference type="Proteomes" id="UP000717696">
    <property type="component" value="Unassembled WGS sequence"/>
</dbReference>
<name>A0A9P9E0N0_9HYPO</name>
<dbReference type="InterPro" id="IPR001242">
    <property type="entry name" value="Condensation_dom"/>
</dbReference>
<dbReference type="Gene3D" id="3.30.559.30">
    <property type="entry name" value="Nonribosomal peptide synthetase, condensation domain"/>
    <property type="match status" value="1"/>
</dbReference>
<evidence type="ECO:0000256" key="1">
    <source>
        <dbReference type="ARBA" id="ARBA00022450"/>
    </source>
</evidence>
<sequence length="453" mass="49344">MQALLARLSDIDGDVCIGVTDNGRGVTGNFSDVVGHFANILPMRFNVRRSQTFEEVIKNAQHMVLNALENAQVPFDVLLDRLGIERSSVSTPLFQVAFNYRLGNIGERPLGNCTMSLEEYADVATPYDLTINVTKTTAGGSLVVCITYDGLYSLSATYFIMNTLISLVRSITLDQSTVVGKCTLLSDTQIQQATSLGRGPEVHRPWPSTLPERLQELVSQFPGSVAIKYAGRCLTYTELSHRVRSYAVSLLKAGVDSGSRVAVLCEPGIDAHLAMLAVLHIGSVYMPLDISLPPVWLRAMINTAPPSLLLYHDDTSTAATQCGDHSGVQLLDLSQLDGSSLGQYHNLLHSLPAAKQDNFLLTSGSTDTPKGIRLGQRGIMNYAASKCLELGLGQVKVLQQTRAGFDMAIAQAFNAFTNGGALIVVPFFLYTCRMRSRRSLELLYGHWRPQGDL</sequence>
<evidence type="ECO:0000313" key="7">
    <source>
        <dbReference type="Proteomes" id="UP000717696"/>
    </source>
</evidence>
<feature type="domain" description="Condensation" evidence="5">
    <location>
        <begin position="13"/>
        <end position="192"/>
    </location>
</feature>
<comment type="caution">
    <text evidence="6">The sequence shown here is derived from an EMBL/GenBank/DDBJ whole genome shotgun (WGS) entry which is preliminary data.</text>
</comment>
<dbReference type="Gene3D" id="3.40.50.12780">
    <property type="entry name" value="N-terminal domain of ligase-like"/>
    <property type="match status" value="1"/>
</dbReference>
<dbReference type="AlphaFoldDB" id="A0A9P9E0N0"/>
<proteinExistence type="predicted"/>
<dbReference type="GO" id="GO:0044550">
    <property type="term" value="P:secondary metabolite biosynthetic process"/>
    <property type="evidence" value="ECO:0007669"/>
    <property type="project" value="TreeGrafter"/>
</dbReference>
<dbReference type="PANTHER" id="PTHR45527:SF1">
    <property type="entry name" value="FATTY ACID SYNTHASE"/>
    <property type="match status" value="1"/>
</dbReference>
<dbReference type="GO" id="GO:0031177">
    <property type="term" value="F:phosphopantetheine binding"/>
    <property type="evidence" value="ECO:0007669"/>
    <property type="project" value="TreeGrafter"/>
</dbReference>
<dbReference type="InterPro" id="IPR000873">
    <property type="entry name" value="AMP-dep_synth/lig_dom"/>
</dbReference>
<keyword evidence="3" id="KW-0472">Membrane</keyword>
<keyword evidence="3" id="KW-0812">Transmembrane</keyword>
<keyword evidence="7" id="KW-1185">Reference proteome</keyword>
<organism evidence="6 7">
    <name type="scientific">Dactylonectria estremocensis</name>
    <dbReference type="NCBI Taxonomy" id="1079267"/>
    <lineage>
        <taxon>Eukaryota</taxon>
        <taxon>Fungi</taxon>
        <taxon>Dikarya</taxon>
        <taxon>Ascomycota</taxon>
        <taxon>Pezizomycotina</taxon>
        <taxon>Sordariomycetes</taxon>
        <taxon>Hypocreomycetidae</taxon>
        <taxon>Hypocreales</taxon>
        <taxon>Nectriaceae</taxon>
        <taxon>Dactylonectria</taxon>
    </lineage>
</organism>
<protein>
    <recommendedName>
        <fullName evidence="8">AMP-dependent synthetase/ligase domain-containing protein</fullName>
    </recommendedName>
</protein>
<keyword evidence="1" id="KW-0596">Phosphopantetheine</keyword>
<evidence type="ECO:0000259" key="5">
    <source>
        <dbReference type="Pfam" id="PF00668"/>
    </source>
</evidence>
<dbReference type="Pfam" id="PF00501">
    <property type="entry name" value="AMP-binding"/>
    <property type="match status" value="1"/>
</dbReference>
<dbReference type="GO" id="GO:0005737">
    <property type="term" value="C:cytoplasm"/>
    <property type="evidence" value="ECO:0007669"/>
    <property type="project" value="TreeGrafter"/>
</dbReference>
<reference evidence="6" key="1">
    <citation type="journal article" date="2021" name="Nat. Commun.">
        <title>Genetic determinants of endophytism in the Arabidopsis root mycobiome.</title>
        <authorList>
            <person name="Mesny F."/>
            <person name="Miyauchi S."/>
            <person name="Thiergart T."/>
            <person name="Pickel B."/>
            <person name="Atanasova L."/>
            <person name="Karlsson M."/>
            <person name="Huettel B."/>
            <person name="Barry K.W."/>
            <person name="Haridas S."/>
            <person name="Chen C."/>
            <person name="Bauer D."/>
            <person name="Andreopoulos W."/>
            <person name="Pangilinan J."/>
            <person name="LaButti K."/>
            <person name="Riley R."/>
            <person name="Lipzen A."/>
            <person name="Clum A."/>
            <person name="Drula E."/>
            <person name="Henrissat B."/>
            <person name="Kohler A."/>
            <person name="Grigoriev I.V."/>
            <person name="Martin F.M."/>
            <person name="Hacquard S."/>
        </authorList>
    </citation>
    <scope>NUCLEOTIDE SEQUENCE</scope>
    <source>
        <strain evidence="6">MPI-CAGE-AT-0021</strain>
    </source>
</reference>
<dbReference type="GO" id="GO:0043041">
    <property type="term" value="P:amino acid activation for nonribosomal peptide biosynthetic process"/>
    <property type="evidence" value="ECO:0007669"/>
    <property type="project" value="TreeGrafter"/>
</dbReference>
<evidence type="ECO:0008006" key="8">
    <source>
        <dbReference type="Google" id="ProtNLM"/>
    </source>
</evidence>
<feature type="domain" description="AMP-dependent synthetase/ligase" evidence="4">
    <location>
        <begin position="215"/>
        <end position="426"/>
    </location>
</feature>
<dbReference type="EMBL" id="JAGMUU010000022">
    <property type="protein sequence ID" value="KAH7127841.1"/>
    <property type="molecule type" value="Genomic_DNA"/>
</dbReference>
<gene>
    <name evidence="6" type="ORF">B0J13DRAFT_645898</name>
</gene>
<keyword evidence="3" id="KW-1133">Transmembrane helix</keyword>
<dbReference type="PANTHER" id="PTHR45527">
    <property type="entry name" value="NONRIBOSOMAL PEPTIDE SYNTHETASE"/>
    <property type="match status" value="1"/>
</dbReference>
<evidence type="ECO:0000313" key="6">
    <source>
        <dbReference type="EMBL" id="KAH7127841.1"/>
    </source>
</evidence>
<keyword evidence="2" id="KW-0597">Phosphoprotein</keyword>
<dbReference type="InterPro" id="IPR042099">
    <property type="entry name" value="ANL_N_sf"/>
</dbReference>
<dbReference type="OrthoDB" id="416786at2759"/>
<evidence type="ECO:0000256" key="2">
    <source>
        <dbReference type="ARBA" id="ARBA00022553"/>
    </source>
</evidence>
<dbReference type="Pfam" id="PF00668">
    <property type="entry name" value="Condensation"/>
    <property type="match status" value="1"/>
</dbReference>
<evidence type="ECO:0000259" key="4">
    <source>
        <dbReference type="Pfam" id="PF00501"/>
    </source>
</evidence>
<dbReference type="GO" id="GO:0003824">
    <property type="term" value="F:catalytic activity"/>
    <property type="evidence" value="ECO:0007669"/>
    <property type="project" value="InterPro"/>
</dbReference>
<dbReference type="SUPFAM" id="SSF56801">
    <property type="entry name" value="Acetyl-CoA synthetase-like"/>
    <property type="match status" value="1"/>
</dbReference>
<evidence type="ECO:0000256" key="3">
    <source>
        <dbReference type="SAM" id="Phobius"/>
    </source>
</evidence>